<dbReference type="GO" id="GO:0016757">
    <property type="term" value="F:glycosyltransferase activity"/>
    <property type="evidence" value="ECO:0007669"/>
    <property type="project" value="InterPro"/>
</dbReference>
<dbReference type="AlphaFoldDB" id="A0A8A3S6L2"/>
<dbReference type="Pfam" id="PF13439">
    <property type="entry name" value="Glyco_transf_4"/>
    <property type="match status" value="1"/>
</dbReference>
<dbReference type="PANTHER" id="PTHR45947:SF3">
    <property type="entry name" value="SULFOQUINOVOSYL TRANSFERASE SQD2"/>
    <property type="match status" value="1"/>
</dbReference>
<protein>
    <submittedName>
        <fullName evidence="3">Glycosyltransferase family 4 protein</fullName>
    </submittedName>
</protein>
<keyword evidence="4" id="KW-1185">Reference proteome</keyword>
<dbReference type="Proteomes" id="UP001042704">
    <property type="component" value="Chromosome"/>
</dbReference>
<feature type="domain" description="Glycosyltransferase subfamily 4-like N-terminal" evidence="2">
    <location>
        <begin position="94"/>
        <end position="196"/>
    </location>
</feature>
<reference evidence="3" key="2">
    <citation type="submission" date="2019-02" db="EMBL/GenBank/DDBJ databases">
        <authorList>
            <person name="Chen S.-C."/>
            <person name="Chien H.-H."/>
            <person name="Lai M.-C."/>
        </authorList>
    </citation>
    <scope>NUCLEOTIDE SEQUENCE</scope>
    <source>
        <strain evidence="3">N2F9704</strain>
    </source>
</reference>
<evidence type="ECO:0000313" key="3">
    <source>
        <dbReference type="EMBL" id="QSZ67927.1"/>
    </source>
</evidence>
<dbReference type="RefSeq" id="WP_265580848.1">
    <property type="nucleotide sequence ID" value="NZ_CP036172.1"/>
</dbReference>
<name>A0A8A3S6L2_9EURY</name>
<sequence>MGGKKGSLMVLSDHYLTFVKDQIECIAPKFEQVDVCVRHNTLAEVSNYLPLNRLKPFRLCSILDRSELPGNISVYPCSLPYLPLEQMKKSLGDRLFRTVDDLIQKEQIKCDLIHAHFLWPNGYAGALLKEKYDVPLVVTAHGYDIYDLPFRDQAWRDRIVWTLEAADAIITVSQSNEVCIRRLGVMKPVHVIPNGFRSDLFYPRDQGECRRTLGLPLDRKILLTVGNLVEVKGHKYLVEAMAEVMKEREDVLCVIVGSGPLKGKLEGQIKSLGLEEHVHLVGGKPHEEIPIWMNACDVFVLPSLRESFGIVQVEAMACGKPVVATRNGGSEEIMVSEDYGLLMDIANSRDLAERILIASDRQWDSVNLRVFTEHFSWENICRQLYGIYTLLDL</sequence>
<feature type="domain" description="Glycosyl transferase family 1" evidence="1">
    <location>
        <begin position="208"/>
        <end position="357"/>
    </location>
</feature>
<dbReference type="GeneID" id="76424834"/>
<dbReference type="EMBL" id="CP036172">
    <property type="protein sequence ID" value="QSZ67927.1"/>
    <property type="molecule type" value="Genomic_DNA"/>
</dbReference>
<evidence type="ECO:0000313" key="4">
    <source>
        <dbReference type="Proteomes" id="UP001042704"/>
    </source>
</evidence>
<dbReference type="Pfam" id="PF00534">
    <property type="entry name" value="Glycos_transf_1"/>
    <property type="match status" value="1"/>
</dbReference>
<dbReference type="KEGG" id="maqe:RJ40_10685"/>
<dbReference type="Gene3D" id="3.40.50.2000">
    <property type="entry name" value="Glycogen Phosphorylase B"/>
    <property type="match status" value="2"/>
</dbReference>
<dbReference type="InterPro" id="IPR001296">
    <property type="entry name" value="Glyco_trans_1"/>
</dbReference>
<accession>A0A8A3S6L2</accession>
<dbReference type="SUPFAM" id="SSF53756">
    <property type="entry name" value="UDP-Glycosyltransferase/glycogen phosphorylase"/>
    <property type="match status" value="1"/>
</dbReference>
<dbReference type="CDD" id="cd03798">
    <property type="entry name" value="GT4_WlbH-like"/>
    <property type="match status" value="1"/>
</dbReference>
<dbReference type="InterPro" id="IPR028098">
    <property type="entry name" value="Glyco_trans_4-like_N"/>
</dbReference>
<organism evidence="3 4">
    <name type="scientific">Methanofollis aquaemaris</name>
    <dbReference type="NCBI Taxonomy" id="126734"/>
    <lineage>
        <taxon>Archaea</taxon>
        <taxon>Methanobacteriati</taxon>
        <taxon>Methanobacteriota</taxon>
        <taxon>Stenosarchaea group</taxon>
        <taxon>Methanomicrobia</taxon>
        <taxon>Methanomicrobiales</taxon>
        <taxon>Methanomicrobiaceae</taxon>
        <taxon>Methanofollis</taxon>
    </lineage>
</organism>
<gene>
    <name evidence="3" type="ORF">RJ40_10685</name>
</gene>
<evidence type="ECO:0000259" key="1">
    <source>
        <dbReference type="Pfam" id="PF00534"/>
    </source>
</evidence>
<evidence type="ECO:0000259" key="2">
    <source>
        <dbReference type="Pfam" id="PF13439"/>
    </source>
</evidence>
<dbReference type="PANTHER" id="PTHR45947">
    <property type="entry name" value="SULFOQUINOVOSYL TRANSFERASE SQD2"/>
    <property type="match status" value="1"/>
</dbReference>
<reference evidence="3" key="1">
    <citation type="journal article" date="2001" name="Int. J. Syst. Evol. Microbiol.">
        <title>Methanofollis aquaemaris sp. nov., a methanogen isolated from an aquaculture fish pond.</title>
        <authorList>
            <person name="Lai M.C."/>
            <person name="Chen S.C."/>
        </authorList>
    </citation>
    <scope>NUCLEOTIDE SEQUENCE</scope>
    <source>
        <strain evidence="3">N2F9704</strain>
    </source>
</reference>
<proteinExistence type="predicted"/>
<dbReference type="InterPro" id="IPR050194">
    <property type="entry name" value="Glycosyltransferase_grp1"/>
</dbReference>